<dbReference type="EMBL" id="ASPP01010194">
    <property type="protein sequence ID" value="ETO23118.1"/>
    <property type="molecule type" value="Genomic_DNA"/>
</dbReference>
<evidence type="ECO:0000256" key="9">
    <source>
        <dbReference type="ARBA" id="ARBA00023136"/>
    </source>
</evidence>
<evidence type="ECO:0000313" key="13">
    <source>
        <dbReference type="EMBL" id="ETO23118.1"/>
    </source>
</evidence>
<dbReference type="InterPro" id="IPR045315">
    <property type="entry name" value="Mtm1-like"/>
</dbReference>
<keyword evidence="14" id="KW-1185">Reference proteome</keyword>
<evidence type="ECO:0000256" key="11">
    <source>
        <dbReference type="RuleBase" id="RU000488"/>
    </source>
</evidence>
<protein>
    <submittedName>
        <fullName evidence="13">Mitochondrial carrier protein</fullName>
    </submittedName>
</protein>
<evidence type="ECO:0000256" key="2">
    <source>
        <dbReference type="ARBA" id="ARBA00006375"/>
    </source>
</evidence>
<evidence type="ECO:0000256" key="3">
    <source>
        <dbReference type="ARBA" id="ARBA00022448"/>
    </source>
</evidence>
<dbReference type="Pfam" id="PF00153">
    <property type="entry name" value="Mito_carr"/>
    <property type="match status" value="2"/>
</dbReference>
<evidence type="ECO:0000256" key="8">
    <source>
        <dbReference type="ARBA" id="ARBA00023128"/>
    </source>
</evidence>
<dbReference type="OrthoDB" id="1747031at2759"/>
<feature type="transmembrane region" description="Helical" evidence="12">
    <location>
        <begin position="144"/>
        <end position="163"/>
    </location>
</feature>
<dbReference type="GO" id="GO:1990542">
    <property type="term" value="P:mitochondrial transmembrane transport"/>
    <property type="evidence" value="ECO:0007669"/>
    <property type="project" value="InterPro"/>
</dbReference>
<evidence type="ECO:0000256" key="7">
    <source>
        <dbReference type="ARBA" id="ARBA00022989"/>
    </source>
</evidence>
<reference evidence="13 14" key="1">
    <citation type="journal article" date="2013" name="Curr. Biol.">
        <title>The Genome of the Foraminiferan Reticulomyxa filosa.</title>
        <authorList>
            <person name="Glockner G."/>
            <person name="Hulsmann N."/>
            <person name="Schleicher M."/>
            <person name="Noegel A.A."/>
            <person name="Eichinger L."/>
            <person name="Gallinger C."/>
            <person name="Pawlowski J."/>
            <person name="Sierra R."/>
            <person name="Euteneuer U."/>
            <person name="Pillet L."/>
            <person name="Moustafa A."/>
            <person name="Platzer M."/>
            <person name="Groth M."/>
            <person name="Szafranski K."/>
            <person name="Schliwa M."/>
        </authorList>
    </citation>
    <scope>NUCLEOTIDE SEQUENCE [LARGE SCALE GENOMIC DNA]</scope>
</reference>
<dbReference type="PANTHER" id="PTHR45760">
    <property type="entry name" value="FI19922P1-RELATED"/>
    <property type="match status" value="1"/>
</dbReference>
<keyword evidence="4 10" id="KW-0812">Transmembrane</keyword>
<dbReference type="OMA" id="APRIRFH"/>
<dbReference type="SUPFAM" id="SSF103506">
    <property type="entry name" value="Mitochondrial carrier"/>
    <property type="match status" value="1"/>
</dbReference>
<gene>
    <name evidence="13" type="ORF">RFI_14065</name>
</gene>
<dbReference type="AlphaFoldDB" id="X6NB36"/>
<sequence>MFPSSSAGLTVDPFIDLEAPNVLSEPVAALEIQVEPSGAMITTFQRVVSASVGAIITSLVVTPFDVVKTRMQVQAIELGNLKSMKAMNTIENESMELESVRNRYLMNSNKALHMNGSVVGTNTRFIHSLDAAIKIGKYEGISHLYTGLSVTLWMAIPATVIYFTCYDMLKSKLTKVTQEKSINKQNEPPILSPKTWSWDTWTPLVCGISARTFAVCVISPLELLRTQMQV</sequence>
<evidence type="ECO:0000256" key="12">
    <source>
        <dbReference type="SAM" id="Phobius"/>
    </source>
</evidence>
<dbReference type="PROSITE" id="PS50920">
    <property type="entry name" value="SOLCAR"/>
    <property type="match status" value="1"/>
</dbReference>
<keyword evidence="7 12" id="KW-1133">Transmembrane helix</keyword>
<dbReference type="GO" id="GO:0005743">
    <property type="term" value="C:mitochondrial inner membrane"/>
    <property type="evidence" value="ECO:0007669"/>
    <property type="project" value="UniProtKB-SubCell"/>
</dbReference>
<dbReference type="PANTHER" id="PTHR45760:SF2">
    <property type="entry name" value="FI19922P1-RELATED"/>
    <property type="match status" value="1"/>
</dbReference>
<keyword evidence="3 11" id="KW-0813">Transport</keyword>
<dbReference type="InterPro" id="IPR018108">
    <property type="entry name" value="MCP_transmembrane"/>
</dbReference>
<organism evidence="13 14">
    <name type="scientific">Reticulomyxa filosa</name>
    <dbReference type="NCBI Taxonomy" id="46433"/>
    <lineage>
        <taxon>Eukaryota</taxon>
        <taxon>Sar</taxon>
        <taxon>Rhizaria</taxon>
        <taxon>Retaria</taxon>
        <taxon>Foraminifera</taxon>
        <taxon>Monothalamids</taxon>
        <taxon>Reticulomyxidae</taxon>
        <taxon>Reticulomyxa</taxon>
    </lineage>
</organism>
<dbReference type="InterPro" id="IPR023395">
    <property type="entry name" value="MCP_dom_sf"/>
</dbReference>
<proteinExistence type="inferred from homology"/>
<evidence type="ECO:0000256" key="6">
    <source>
        <dbReference type="ARBA" id="ARBA00022792"/>
    </source>
</evidence>
<accession>X6NB36</accession>
<keyword evidence="5" id="KW-0677">Repeat</keyword>
<dbReference type="Gene3D" id="1.50.40.10">
    <property type="entry name" value="Mitochondrial carrier domain"/>
    <property type="match status" value="1"/>
</dbReference>
<comment type="subcellular location">
    <subcellularLocation>
        <location evidence="1">Mitochondrion inner membrane</location>
        <topology evidence="1">Multi-pass membrane protein</topology>
    </subcellularLocation>
</comment>
<evidence type="ECO:0000256" key="10">
    <source>
        <dbReference type="PROSITE-ProRule" id="PRU00282"/>
    </source>
</evidence>
<feature type="repeat" description="Solcar" evidence="10">
    <location>
        <begin position="41"/>
        <end position="172"/>
    </location>
</feature>
<keyword evidence="6" id="KW-0999">Mitochondrion inner membrane</keyword>
<dbReference type="Proteomes" id="UP000023152">
    <property type="component" value="Unassembled WGS sequence"/>
</dbReference>
<evidence type="ECO:0000256" key="4">
    <source>
        <dbReference type="ARBA" id="ARBA00022692"/>
    </source>
</evidence>
<comment type="similarity">
    <text evidence="2 11">Belongs to the mitochondrial carrier (TC 2.A.29) family.</text>
</comment>
<evidence type="ECO:0000256" key="1">
    <source>
        <dbReference type="ARBA" id="ARBA00004448"/>
    </source>
</evidence>
<evidence type="ECO:0000313" key="14">
    <source>
        <dbReference type="Proteomes" id="UP000023152"/>
    </source>
</evidence>
<keyword evidence="9 10" id="KW-0472">Membrane</keyword>
<comment type="caution">
    <text evidence="13">The sequence shown here is derived from an EMBL/GenBank/DDBJ whole genome shotgun (WGS) entry which is preliminary data.</text>
</comment>
<name>X6NB36_RETFI</name>
<keyword evidence="8" id="KW-0496">Mitochondrion</keyword>
<evidence type="ECO:0000256" key="5">
    <source>
        <dbReference type="ARBA" id="ARBA00022737"/>
    </source>
</evidence>